<feature type="compositionally biased region" description="Basic and acidic residues" evidence="2">
    <location>
        <begin position="62"/>
        <end position="71"/>
    </location>
</feature>
<accession>A0ABR3YX84</accession>
<feature type="compositionally biased region" description="Basic and acidic residues" evidence="2">
    <location>
        <begin position="244"/>
        <end position="259"/>
    </location>
</feature>
<feature type="compositionally biased region" description="Gly residues" evidence="2">
    <location>
        <begin position="515"/>
        <end position="527"/>
    </location>
</feature>
<feature type="compositionally biased region" description="Low complexity" evidence="2">
    <location>
        <begin position="435"/>
        <end position="489"/>
    </location>
</feature>
<feature type="compositionally biased region" description="Low complexity" evidence="2">
    <location>
        <begin position="384"/>
        <end position="413"/>
    </location>
</feature>
<dbReference type="PANTHER" id="PTHR44825">
    <property type="match status" value="1"/>
</dbReference>
<comment type="caution">
    <text evidence="3">The sequence shown here is derived from an EMBL/GenBank/DDBJ whole genome shotgun (WGS) entry which is preliminary data.</text>
</comment>
<dbReference type="PANTHER" id="PTHR44825:SF1">
    <property type="entry name" value="DNAJ HOMOLOG SUBFAMILY C MEMBER 4"/>
    <property type="match status" value="1"/>
</dbReference>
<feature type="compositionally biased region" description="Low complexity" evidence="2">
    <location>
        <begin position="742"/>
        <end position="762"/>
    </location>
</feature>
<feature type="compositionally biased region" description="Polar residues" evidence="2">
    <location>
        <begin position="100"/>
        <end position="113"/>
    </location>
</feature>
<organism evidence="3 4">
    <name type="scientific">Sporothrix stenoceras</name>
    <dbReference type="NCBI Taxonomy" id="5173"/>
    <lineage>
        <taxon>Eukaryota</taxon>
        <taxon>Fungi</taxon>
        <taxon>Dikarya</taxon>
        <taxon>Ascomycota</taxon>
        <taxon>Pezizomycotina</taxon>
        <taxon>Sordariomycetes</taxon>
        <taxon>Sordariomycetidae</taxon>
        <taxon>Ophiostomatales</taxon>
        <taxon>Ophiostomataceae</taxon>
        <taxon>Sporothrix</taxon>
    </lineage>
</organism>
<feature type="compositionally biased region" description="Basic and acidic residues" evidence="2">
    <location>
        <begin position="339"/>
        <end position="357"/>
    </location>
</feature>
<dbReference type="InterPro" id="IPR052763">
    <property type="entry name" value="DnaJ_C4"/>
</dbReference>
<protein>
    <submittedName>
        <fullName evidence="3">Uncharacterized protein</fullName>
    </submittedName>
</protein>
<feature type="compositionally biased region" description="Low complexity" evidence="2">
    <location>
        <begin position="76"/>
        <end position="89"/>
    </location>
</feature>
<feature type="region of interest" description="Disordered" evidence="2">
    <location>
        <begin position="313"/>
        <end position="533"/>
    </location>
</feature>
<keyword evidence="1" id="KW-0175">Coiled coil</keyword>
<name>A0ABR3YX84_9PEZI</name>
<dbReference type="Proteomes" id="UP001583186">
    <property type="component" value="Unassembled WGS sequence"/>
</dbReference>
<feature type="region of interest" description="Disordered" evidence="2">
    <location>
        <begin position="718"/>
        <end position="926"/>
    </location>
</feature>
<feature type="region of interest" description="Disordered" evidence="2">
    <location>
        <begin position="191"/>
        <end position="259"/>
    </location>
</feature>
<gene>
    <name evidence="3" type="ORF">Sste5346_006756</name>
</gene>
<feature type="coiled-coil region" evidence="1">
    <location>
        <begin position="645"/>
        <end position="672"/>
    </location>
</feature>
<feature type="compositionally biased region" description="Basic and acidic residues" evidence="2">
    <location>
        <begin position="365"/>
        <end position="383"/>
    </location>
</feature>
<keyword evidence="4" id="KW-1185">Reference proteome</keyword>
<feature type="compositionally biased region" description="Low complexity" evidence="2">
    <location>
        <begin position="769"/>
        <end position="779"/>
    </location>
</feature>
<feature type="compositionally biased region" description="Low complexity" evidence="2">
    <location>
        <begin position="852"/>
        <end position="867"/>
    </location>
</feature>
<feature type="compositionally biased region" description="Polar residues" evidence="2">
    <location>
        <begin position="148"/>
        <end position="169"/>
    </location>
</feature>
<feature type="compositionally biased region" description="Low complexity" evidence="2">
    <location>
        <begin position="787"/>
        <end position="813"/>
    </location>
</feature>
<evidence type="ECO:0000313" key="4">
    <source>
        <dbReference type="Proteomes" id="UP001583186"/>
    </source>
</evidence>
<feature type="region of interest" description="Disordered" evidence="2">
    <location>
        <begin position="41"/>
        <end position="175"/>
    </location>
</feature>
<dbReference type="EMBL" id="JAWCUI010000041">
    <property type="protein sequence ID" value="KAL1892863.1"/>
    <property type="molecule type" value="Genomic_DNA"/>
</dbReference>
<reference evidence="3 4" key="1">
    <citation type="journal article" date="2024" name="IMA Fungus">
        <title>IMA Genome - F19 : A genome assembly and annotation guide to empower mycologists, including annotated draft genome sequences of Ceratocystis pirilliformis, Diaporthe australafricana, Fusarium ophioides, Paecilomyces lecythidis, and Sporothrix stenoceras.</title>
        <authorList>
            <person name="Aylward J."/>
            <person name="Wilson A.M."/>
            <person name="Visagie C.M."/>
            <person name="Spraker J."/>
            <person name="Barnes I."/>
            <person name="Buitendag C."/>
            <person name="Ceriani C."/>
            <person name="Del Mar Angel L."/>
            <person name="du Plessis D."/>
            <person name="Fuchs T."/>
            <person name="Gasser K."/>
            <person name="Kramer D."/>
            <person name="Li W."/>
            <person name="Munsamy K."/>
            <person name="Piso A."/>
            <person name="Price J.L."/>
            <person name="Sonnekus B."/>
            <person name="Thomas C."/>
            <person name="van der Nest A."/>
            <person name="van Dijk A."/>
            <person name="van Heerden A."/>
            <person name="van Vuuren N."/>
            <person name="Yilmaz N."/>
            <person name="Duong T.A."/>
            <person name="van der Merwe N.A."/>
            <person name="Wingfield M.J."/>
            <person name="Wingfield B.D."/>
        </authorList>
    </citation>
    <scope>NUCLEOTIDE SEQUENCE [LARGE SCALE GENOMIC DNA]</scope>
    <source>
        <strain evidence="3 4">CMW 5346</strain>
    </source>
</reference>
<evidence type="ECO:0000256" key="2">
    <source>
        <dbReference type="SAM" id="MobiDB-lite"/>
    </source>
</evidence>
<sequence>MTPVCNYLKVTRLLSLRKLSVPLELPQHLLRPLATLPAHVPDLSGAGPRNPDTLSDSPPASFHDRYDRYEHTPTPSKQRPQSRQSQQSQHSRRSSLQRPFTPQGQYTHTTLSALSERDARSTPNSHRSLRRTPRFTASPAPGEARPHLTSSPADSHTRSPSHSHTQSPKSSPPRRVHLAAVATGISPRLAFATAKPVEHQARARSTRRPPSQDLSDDDEDDEDEKHDKHSSVSKHSSRPNSAAFEKKPTSDRPRADIHPAVRISKRTHNAILFAIEGLTHPHKLSHDYEEETAKMADLLVEGGGSNGNGNGIPTSRPQIPIPQPTGSPRAGIRGPRMIMQERQEREARRAERERMERAQAAQAEQDARVAAEQRRQAAERERATAAIAAAAAAASAPAPQPVQQQQVDPATQRRQQRAERTAAATSGQLAPPPTIQQQASQQPHISSQQQQQQQQQQAQQRPVRIPQSSIPQQPISQQPISSAQPPAASGRQPTTSGIPDAAARPSAQTQPTSGLEGGDAGAGGGRGQPRNSFPHAFERWEALSAHWEGLTSFWIRQLQQRSEEINQDPLNRQLARQVTDLSAAGANLFHAVVELQRLRASSERKFQRWFFEMRGDMERNTEVQAMLEAAIQEERRGRAEAIREAVENERSNSKIQKQLAEMRKELAISKDEARRAWEELGRREQEERDRVIALQEGQPTIVGGVQVVPMTQGLPIRQQASSISHEQQQQQQQAPPQPQQPQQPQQQQVPQQHQQQHQYQQQAPPPQQVPQQQQHHQQPSSALEQLPSQASQRYQAPPQQQQPAYTQPPTSAAGSSTAGGEYYQQQQQPQGHTPEGAPQGSDETYEEEYGTPSSLSAPGSAYPPSASHHYYTTPSPADYSGQGFAGPGWETIPRHHHPTRLSDVIEEDDERSRTSASQVSRGDRQQ</sequence>
<evidence type="ECO:0000313" key="3">
    <source>
        <dbReference type="EMBL" id="KAL1892863.1"/>
    </source>
</evidence>
<evidence type="ECO:0000256" key="1">
    <source>
        <dbReference type="SAM" id="Coils"/>
    </source>
</evidence>
<proteinExistence type="predicted"/>
<feature type="compositionally biased region" description="Acidic residues" evidence="2">
    <location>
        <begin position="214"/>
        <end position="224"/>
    </location>
</feature>